<dbReference type="InterPro" id="IPR002347">
    <property type="entry name" value="SDR_fam"/>
</dbReference>
<evidence type="ECO:0000256" key="3">
    <source>
        <dbReference type="RuleBase" id="RU000363"/>
    </source>
</evidence>
<dbReference type="GO" id="GO:0016491">
    <property type="term" value="F:oxidoreductase activity"/>
    <property type="evidence" value="ECO:0007669"/>
    <property type="project" value="UniProtKB-KW"/>
</dbReference>
<comment type="caution">
    <text evidence="5">The sequence shown here is derived from an EMBL/GenBank/DDBJ whole genome shotgun (WGS) entry which is preliminary data.</text>
</comment>
<comment type="similarity">
    <text evidence="1 3">Belongs to the short-chain dehydrogenases/reductases (SDR) family.</text>
</comment>
<dbReference type="GO" id="GO:0016020">
    <property type="term" value="C:membrane"/>
    <property type="evidence" value="ECO:0007669"/>
    <property type="project" value="TreeGrafter"/>
</dbReference>
<dbReference type="EMBL" id="QYUK01000016">
    <property type="protein sequence ID" value="RJF80796.1"/>
    <property type="molecule type" value="Genomic_DNA"/>
</dbReference>
<gene>
    <name evidence="5" type="ORF">D3874_27315</name>
</gene>
<dbReference type="Proteomes" id="UP000284605">
    <property type="component" value="Unassembled WGS sequence"/>
</dbReference>
<evidence type="ECO:0000256" key="1">
    <source>
        <dbReference type="ARBA" id="ARBA00006484"/>
    </source>
</evidence>
<dbReference type="PIRSF" id="PIRSF000126">
    <property type="entry name" value="11-beta-HSD1"/>
    <property type="match status" value="1"/>
</dbReference>
<dbReference type="PROSITE" id="PS00061">
    <property type="entry name" value="ADH_SHORT"/>
    <property type="match status" value="1"/>
</dbReference>
<feature type="domain" description="Ketoreductase" evidence="4">
    <location>
        <begin position="12"/>
        <end position="192"/>
    </location>
</feature>
<dbReference type="PANTHER" id="PTHR44196">
    <property type="entry name" value="DEHYDROGENASE/REDUCTASE SDR FAMILY MEMBER 7B"/>
    <property type="match status" value="1"/>
</dbReference>
<dbReference type="Gene3D" id="3.40.50.720">
    <property type="entry name" value="NAD(P)-binding Rossmann-like Domain"/>
    <property type="match status" value="1"/>
</dbReference>
<dbReference type="InterPro" id="IPR020904">
    <property type="entry name" value="Sc_DH/Rdtase_CS"/>
</dbReference>
<dbReference type="Pfam" id="PF00106">
    <property type="entry name" value="adh_short"/>
    <property type="match status" value="1"/>
</dbReference>
<proteinExistence type="inferred from homology"/>
<dbReference type="InterPro" id="IPR036291">
    <property type="entry name" value="NAD(P)-bd_dom_sf"/>
</dbReference>
<name>A0A418VUG9_9PROT</name>
<keyword evidence="6" id="KW-1185">Reference proteome</keyword>
<dbReference type="PRINTS" id="PR00081">
    <property type="entry name" value="GDHRDH"/>
</dbReference>
<keyword evidence="2" id="KW-0560">Oxidoreductase</keyword>
<dbReference type="PANTHER" id="PTHR44196:SF2">
    <property type="entry name" value="SHORT-CHAIN DEHYDROGENASE-RELATED"/>
    <property type="match status" value="1"/>
</dbReference>
<dbReference type="PRINTS" id="PR00080">
    <property type="entry name" value="SDRFAMILY"/>
</dbReference>
<evidence type="ECO:0000256" key="2">
    <source>
        <dbReference type="ARBA" id="ARBA00023002"/>
    </source>
</evidence>
<dbReference type="AlphaFoldDB" id="A0A418VUG9"/>
<sequence>MNISTDSPQNRGSVLITGASAGIGAELARTFARHGHSLILVARRADRLEALAQELRRQHGIAVEVIPQDLGQAGAAATLHREVARRGLAVDILINNAGLLCRGAFWETDLAEQQALLQLNIAVLTELTHLFLPAMIEQGRGRLLNLASSAAFQPLPWVATYAASKAYVLSFSETLSIELKGQGISVTALCPGFTETDMISQDGAKTFKVPGVRNLTPAKVAQQAYAACMAGKPVYINGGITRALVLASQHLPRWLQRRSAERFAKAAMR</sequence>
<reference evidence="5 6" key="1">
    <citation type="submission" date="2018-09" db="EMBL/GenBank/DDBJ databases">
        <authorList>
            <person name="Zhu H."/>
        </authorList>
    </citation>
    <scope>NUCLEOTIDE SEQUENCE [LARGE SCALE GENOMIC DNA]</scope>
    <source>
        <strain evidence="5 6">K1W22B-8</strain>
    </source>
</reference>
<evidence type="ECO:0000313" key="5">
    <source>
        <dbReference type="EMBL" id="RJF80796.1"/>
    </source>
</evidence>
<organism evidence="5 6">
    <name type="scientific">Oleomonas cavernae</name>
    <dbReference type="NCBI Taxonomy" id="2320859"/>
    <lineage>
        <taxon>Bacteria</taxon>
        <taxon>Pseudomonadati</taxon>
        <taxon>Pseudomonadota</taxon>
        <taxon>Alphaproteobacteria</taxon>
        <taxon>Acetobacterales</taxon>
        <taxon>Acetobacteraceae</taxon>
        <taxon>Oleomonas</taxon>
    </lineage>
</organism>
<dbReference type="SMART" id="SM00822">
    <property type="entry name" value="PKS_KR"/>
    <property type="match status" value="1"/>
</dbReference>
<protein>
    <submittedName>
        <fullName evidence="5">SDR family oxidoreductase</fullName>
    </submittedName>
</protein>
<dbReference type="InterPro" id="IPR057326">
    <property type="entry name" value="KR_dom"/>
</dbReference>
<evidence type="ECO:0000313" key="6">
    <source>
        <dbReference type="Proteomes" id="UP000284605"/>
    </source>
</evidence>
<evidence type="ECO:0000259" key="4">
    <source>
        <dbReference type="SMART" id="SM00822"/>
    </source>
</evidence>
<dbReference type="SUPFAM" id="SSF51735">
    <property type="entry name" value="NAD(P)-binding Rossmann-fold domains"/>
    <property type="match status" value="1"/>
</dbReference>
<accession>A0A418VUG9</accession>